<dbReference type="EMBL" id="LT629701">
    <property type="protein sequence ID" value="SDN57725.1"/>
    <property type="molecule type" value="Genomic_DNA"/>
</dbReference>
<dbReference type="OrthoDB" id="3428567at2"/>
<dbReference type="STRING" id="211114.SAMN04489726_7247"/>
<dbReference type="InterPro" id="IPR011990">
    <property type="entry name" value="TPR-like_helical_dom_sf"/>
</dbReference>
<protein>
    <submittedName>
        <fullName evidence="1">Uncharacterized protein</fullName>
    </submittedName>
</protein>
<dbReference type="SUPFAM" id="SSF48452">
    <property type="entry name" value="TPR-like"/>
    <property type="match status" value="1"/>
</dbReference>
<dbReference type="Proteomes" id="UP000183376">
    <property type="component" value="Chromosome I"/>
</dbReference>
<dbReference type="eggNOG" id="COG1396">
    <property type="taxonomic scope" value="Bacteria"/>
</dbReference>
<dbReference type="RefSeq" id="WP_052407643.1">
    <property type="nucleotide sequence ID" value="NZ_JOEF01000017.1"/>
</dbReference>
<organism evidence="1 2">
    <name type="scientific">Allokutzneria albata</name>
    <name type="common">Kibdelosporangium albatum</name>
    <dbReference type="NCBI Taxonomy" id="211114"/>
    <lineage>
        <taxon>Bacteria</taxon>
        <taxon>Bacillati</taxon>
        <taxon>Actinomycetota</taxon>
        <taxon>Actinomycetes</taxon>
        <taxon>Pseudonocardiales</taxon>
        <taxon>Pseudonocardiaceae</taxon>
        <taxon>Allokutzneria</taxon>
    </lineage>
</organism>
<evidence type="ECO:0000313" key="1">
    <source>
        <dbReference type="EMBL" id="SDN57725.1"/>
    </source>
</evidence>
<evidence type="ECO:0000313" key="2">
    <source>
        <dbReference type="Proteomes" id="UP000183376"/>
    </source>
</evidence>
<dbReference type="AlphaFoldDB" id="A0A1H0CIP1"/>
<proteinExistence type="predicted"/>
<accession>A0A1H0CIP1</accession>
<reference evidence="1 2" key="1">
    <citation type="submission" date="2016-10" db="EMBL/GenBank/DDBJ databases">
        <authorList>
            <person name="de Groot N.N."/>
        </authorList>
    </citation>
    <scope>NUCLEOTIDE SEQUENCE [LARGE SCALE GENOMIC DNA]</scope>
    <source>
        <strain evidence="1 2">DSM 44149</strain>
    </source>
</reference>
<keyword evidence="2" id="KW-1185">Reference proteome</keyword>
<gene>
    <name evidence="1" type="ORF">SAMN04489726_7247</name>
</gene>
<sequence>MDVRETVRELVELDCAHGAAGIADLALRRFAQARRGATRELRQVTAELGEVCGWLLFDSERHREARWVNRAALAIADLPMRWFILSNQAQASVHIGLNREGLRIADDMLATDLPHRVAALFRVRRARALAALGASGEAEREFARARSAFLDGVGARDPSWTWWINERELSWHEGMMRAERGRGIEELADSYEAGDSNPRSRFVYGAHLVEALARVRSREAARVAGEVIPFMGVIGSVRAERALRRSGLWK</sequence>
<name>A0A1H0CIP1_ALLAB</name>